<protein>
    <submittedName>
        <fullName evidence="1">Predicted protein</fullName>
    </submittedName>
</protein>
<evidence type="ECO:0000313" key="2">
    <source>
        <dbReference type="Proteomes" id="UP000001194"/>
    </source>
</evidence>
<dbReference type="KEGG" id="lbc:LACBIDRAFT_307129"/>
<dbReference type="RefSeq" id="XP_001891115.1">
    <property type="nucleotide sequence ID" value="XM_001891080.1"/>
</dbReference>
<name>B0E4J7_LACBS</name>
<keyword evidence="2" id="KW-1185">Reference proteome</keyword>
<sequence length="50" mass="5521">MSGDCNVTAHSAATTFSCYNIPLATQTRFFEFRESPSLYPPSLTSLVTIF</sequence>
<organism evidence="2">
    <name type="scientific">Laccaria bicolor (strain S238N-H82 / ATCC MYA-4686)</name>
    <name type="common">Bicoloured deceiver</name>
    <name type="synonym">Laccaria laccata var. bicolor</name>
    <dbReference type="NCBI Taxonomy" id="486041"/>
    <lineage>
        <taxon>Eukaryota</taxon>
        <taxon>Fungi</taxon>
        <taxon>Dikarya</taxon>
        <taxon>Basidiomycota</taxon>
        <taxon>Agaricomycotina</taxon>
        <taxon>Agaricomycetes</taxon>
        <taxon>Agaricomycetidae</taxon>
        <taxon>Agaricales</taxon>
        <taxon>Agaricineae</taxon>
        <taxon>Hydnangiaceae</taxon>
        <taxon>Laccaria</taxon>
    </lineage>
</organism>
<dbReference type="GeneID" id="6086771"/>
<evidence type="ECO:0000313" key="1">
    <source>
        <dbReference type="EMBL" id="EDQ98234.1"/>
    </source>
</evidence>
<dbReference type="EMBL" id="DS547418">
    <property type="protein sequence ID" value="EDQ98234.1"/>
    <property type="molecule type" value="Genomic_DNA"/>
</dbReference>
<accession>B0E4J7</accession>
<dbReference type="Proteomes" id="UP000001194">
    <property type="component" value="Unassembled WGS sequence"/>
</dbReference>
<dbReference type="AlphaFoldDB" id="B0E4J7"/>
<dbReference type="HOGENOM" id="CLU_3125318_0_0_1"/>
<gene>
    <name evidence="1" type="ORF">LACBIDRAFT_307129</name>
</gene>
<dbReference type="InParanoid" id="B0E4J7"/>
<reference evidence="1 2" key="1">
    <citation type="journal article" date="2008" name="Nature">
        <title>The genome of Laccaria bicolor provides insights into mycorrhizal symbiosis.</title>
        <authorList>
            <person name="Martin F."/>
            <person name="Aerts A."/>
            <person name="Ahren D."/>
            <person name="Brun A."/>
            <person name="Danchin E.G.J."/>
            <person name="Duchaussoy F."/>
            <person name="Gibon J."/>
            <person name="Kohler A."/>
            <person name="Lindquist E."/>
            <person name="Pereda V."/>
            <person name="Salamov A."/>
            <person name="Shapiro H.J."/>
            <person name="Wuyts J."/>
            <person name="Blaudez D."/>
            <person name="Buee M."/>
            <person name="Brokstein P."/>
            <person name="Canbaeck B."/>
            <person name="Cohen D."/>
            <person name="Courty P.E."/>
            <person name="Coutinho P.M."/>
            <person name="Delaruelle C."/>
            <person name="Detter J.C."/>
            <person name="Deveau A."/>
            <person name="DiFazio S."/>
            <person name="Duplessis S."/>
            <person name="Fraissinet-Tachet L."/>
            <person name="Lucic E."/>
            <person name="Frey-Klett P."/>
            <person name="Fourrey C."/>
            <person name="Feussner I."/>
            <person name="Gay G."/>
            <person name="Grimwood J."/>
            <person name="Hoegger P.J."/>
            <person name="Jain P."/>
            <person name="Kilaru S."/>
            <person name="Labbe J."/>
            <person name="Lin Y.C."/>
            <person name="Legue V."/>
            <person name="Le Tacon F."/>
            <person name="Marmeisse R."/>
            <person name="Melayah D."/>
            <person name="Montanini B."/>
            <person name="Muratet M."/>
            <person name="Nehls U."/>
            <person name="Niculita-Hirzel H."/>
            <person name="Oudot-Le Secq M.P."/>
            <person name="Peter M."/>
            <person name="Quesneville H."/>
            <person name="Rajashekar B."/>
            <person name="Reich M."/>
            <person name="Rouhier N."/>
            <person name="Schmutz J."/>
            <person name="Yin T."/>
            <person name="Chalot M."/>
            <person name="Henrissat B."/>
            <person name="Kuees U."/>
            <person name="Lucas S."/>
            <person name="Van de Peer Y."/>
            <person name="Podila G.K."/>
            <person name="Polle A."/>
            <person name="Pukkila P.J."/>
            <person name="Richardson P.M."/>
            <person name="Rouze P."/>
            <person name="Sanders I.R."/>
            <person name="Stajich J.E."/>
            <person name="Tunlid A."/>
            <person name="Tuskan G."/>
            <person name="Grigoriev I.V."/>
        </authorList>
    </citation>
    <scope>NUCLEOTIDE SEQUENCE [LARGE SCALE GENOMIC DNA]</scope>
    <source>
        <strain evidence="2">S238N-H82 / ATCC MYA-4686</strain>
    </source>
</reference>
<proteinExistence type="predicted"/>